<dbReference type="AlphaFoldDB" id="A0A8X6H060"/>
<dbReference type="Proteomes" id="UP000887116">
    <property type="component" value="Unassembled WGS sequence"/>
</dbReference>
<protein>
    <submittedName>
        <fullName evidence="1">Uncharacterized protein</fullName>
    </submittedName>
</protein>
<gene>
    <name evidence="1" type="ORF">TNCT_43191</name>
</gene>
<sequence length="91" mass="10795">MYPCPSKKILEFSFGWLYSPLDTLCEGEAPTKDLEELLRNFTNNVNATAKLFISRGKRKQNWEPYWKGHDIYSLIKERDLLNKQLKTNNRE</sequence>
<proteinExistence type="predicted"/>
<comment type="caution">
    <text evidence="1">The sequence shown here is derived from an EMBL/GenBank/DDBJ whole genome shotgun (WGS) entry which is preliminary data.</text>
</comment>
<reference evidence="1" key="1">
    <citation type="submission" date="2020-07" db="EMBL/GenBank/DDBJ databases">
        <title>Multicomponent nature underlies the extraordinary mechanical properties of spider dragline silk.</title>
        <authorList>
            <person name="Kono N."/>
            <person name="Nakamura H."/>
            <person name="Mori M."/>
            <person name="Yoshida Y."/>
            <person name="Ohtoshi R."/>
            <person name="Malay A.D."/>
            <person name="Moran D.A.P."/>
            <person name="Tomita M."/>
            <person name="Numata K."/>
            <person name="Arakawa K."/>
        </authorList>
    </citation>
    <scope>NUCLEOTIDE SEQUENCE</scope>
</reference>
<organism evidence="1 2">
    <name type="scientific">Trichonephila clavata</name>
    <name type="common">Joro spider</name>
    <name type="synonym">Nephila clavata</name>
    <dbReference type="NCBI Taxonomy" id="2740835"/>
    <lineage>
        <taxon>Eukaryota</taxon>
        <taxon>Metazoa</taxon>
        <taxon>Ecdysozoa</taxon>
        <taxon>Arthropoda</taxon>
        <taxon>Chelicerata</taxon>
        <taxon>Arachnida</taxon>
        <taxon>Araneae</taxon>
        <taxon>Araneomorphae</taxon>
        <taxon>Entelegynae</taxon>
        <taxon>Araneoidea</taxon>
        <taxon>Nephilidae</taxon>
        <taxon>Trichonephila</taxon>
    </lineage>
</organism>
<name>A0A8X6H060_TRICU</name>
<keyword evidence="2" id="KW-1185">Reference proteome</keyword>
<evidence type="ECO:0000313" key="2">
    <source>
        <dbReference type="Proteomes" id="UP000887116"/>
    </source>
</evidence>
<evidence type="ECO:0000313" key="1">
    <source>
        <dbReference type="EMBL" id="GFR13803.1"/>
    </source>
</evidence>
<accession>A0A8X6H060</accession>
<dbReference type="EMBL" id="BMAO01007122">
    <property type="protein sequence ID" value="GFR13803.1"/>
    <property type="molecule type" value="Genomic_DNA"/>
</dbReference>